<gene>
    <name evidence="1" type="ORF">HPB52_020259</name>
</gene>
<reference evidence="1" key="1">
    <citation type="journal article" date="2020" name="Cell">
        <title>Large-Scale Comparative Analyses of Tick Genomes Elucidate Their Genetic Diversity and Vector Capacities.</title>
        <authorList>
            <consortium name="Tick Genome and Microbiome Consortium (TIGMIC)"/>
            <person name="Jia N."/>
            <person name="Wang J."/>
            <person name="Shi W."/>
            <person name="Du L."/>
            <person name="Sun Y."/>
            <person name="Zhan W."/>
            <person name="Jiang J.F."/>
            <person name="Wang Q."/>
            <person name="Zhang B."/>
            <person name="Ji P."/>
            <person name="Bell-Sakyi L."/>
            <person name="Cui X.M."/>
            <person name="Yuan T.T."/>
            <person name="Jiang B.G."/>
            <person name="Yang W.F."/>
            <person name="Lam T.T."/>
            <person name="Chang Q.C."/>
            <person name="Ding S.J."/>
            <person name="Wang X.J."/>
            <person name="Zhu J.G."/>
            <person name="Ruan X.D."/>
            <person name="Zhao L."/>
            <person name="Wei J.T."/>
            <person name="Ye R.Z."/>
            <person name="Que T.C."/>
            <person name="Du C.H."/>
            <person name="Zhou Y.H."/>
            <person name="Cheng J.X."/>
            <person name="Dai P.F."/>
            <person name="Guo W.B."/>
            <person name="Han X.H."/>
            <person name="Huang E.J."/>
            <person name="Li L.F."/>
            <person name="Wei W."/>
            <person name="Gao Y.C."/>
            <person name="Liu J.Z."/>
            <person name="Shao H.Z."/>
            <person name="Wang X."/>
            <person name="Wang C.C."/>
            <person name="Yang T.C."/>
            <person name="Huo Q.B."/>
            <person name="Li W."/>
            <person name="Chen H.Y."/>
            <person name="Chen S.E."/>
            <person name="Zhou L.G."/>
            <person name="Ni X.B."/>
            <person name="Tian J.H."/>
            <person name="Sheng Y."/>
            <person name="Liu T."/>
            <person name="Pan Y.S."/>
            <person name="Xia L.Y."/>
            <person name="Li J."/>
            <person name="Zhao F."/>
            <person name="Cao W.C."/>
        </authorList>
    </citation>
    <scope>NUCLEOTIDE SEQUENCE</scope>
    <source>
        <strain evidence="1">Rsan-2018</strain>
    </source>
</reference>
<dbReference type="Proteomes" id="UP000821837">
    <property type="component" value="Chromosome 1"/>
</dbReference>
<evidence type="ECO:0000313" key="2">
    <source>
        <dbReference type="Proteomes" id="UP000821837"/>
    </source>
</evidence>
<sequence length="109" mass="12140">MVNGRLHAVNAYAATGEGAIRGVVHGFMPHTPSDEIEANHGVRRARGVEILQAQMRGDTKTTVIAFYGRLLARCFYYCSGELPCYQHKNTTQVCKVYYQVTHRSGVCPH</sequence>
<keyword evidence="2" id="KW-1185">Reference proteome</keyword>
<accession>A0A9D4YQU0</accession>
<name>A0A9D4YQU0_RHISA</name>
<dbReference type="EMBL" id="JABSTV010001245">
    <property type="protein sequence ID" value="KAH7984390.1"/>
    <property type="molecule type" value="Genomic_DNA"/>
</dbReference>
<organism evidence="1 2">
    <name type="scientific">Rhipicephalus sanguineus</name>
    <name type="common">Brown dog tick</name>
    <name type="synonym">Ixodes sanguineus</name>
    <dbReference type="NCBI Taxonomy" id="34632"/>
    <lineage>
        <taxon>Eukaryota</taxon>
        <taxon>Metazoa</taxon>
        <taxon>Ecdysozoa</taxon>
        <taxon>Arthropoda</taxon>
        <taxon>Chelicerata</taxon>
        <taxon>Arachnida</taxon>
        <taxon>Acari</taxon>
        <taxon>Parasitiformes</taxon>
        <taxon>Ixodida</taxon>
        <taxon>Ixodoidea</taxon>
        <taxon>Ixodidae</taxon>
        <taxon>Rhipicephalinae</taxon>
        <taxon>Rhipicephalus</taxon>
        <taxon>Rhipicephalus</taxon>
    </lineage>
</organism>
<proteinExistence type="predicted"/>
<evidence type="ECO:0000313" key="1">
    <source>
        <dbReference type="EMBL" id="KAH7984390.1"/>
    </source>
</evidence>
<dbReference type="AlphaFoldDB" id="A0A9D4YQU0"/>
<reference evidence="1" key="2">
    <citation type="submission" date="2021-09" db="EMBL/GenBank/DDBJ databases">
        <authorList>
            <person name="Jia N."/>
            <person name="Wang J."/>
            <person name="Shi W."/>
            <person name="Du L."/>
            <person name="Sun Y."/>
            <person name="Zhan W."/>
            <person name="Jiang J."/>
            <person name="Wang Q."/>
            <person name="Zhang B."/>
            <person name="Ji P."/>
            <person name="Sakyi L.B."/>
            <person name="Cui X."/>
            <person name="Yuan T."/>
            <person name="Jiang B."/>
            <person name="Yang W."/>
            <person name="Lam T.T.-Y."/>
            <person name="Chang Q."/>
            <person name="Ding S."/>
            <person name="Wang X."/>
            <person name="Zhu J."/>
            <person name="Ruan X."/>
            <person name="Zhao L."/>
            <person name="Wei J."/>
            <person name="Que T."/>
            <person name="Du C."/>
            <person name="Cheng J."/>
            <person name="Dai P."/>
            <person name="Han X."/>
            <person name="Huang E."/>
            <person name="Gao Y."/>
            <person name="Liu J."/>
            <person name="Shao H."/>
            <person name="Ye R."/>
            <person name="Li L."/>
            <person name="Wei W."/>
            <person name="Wang X."/>
            <person name="Wang C."/>
            <person name="Huo Q."/>
            <person name="Li W."/>
            <person name="Guo W."/>
            <person name="Chen H."/>
            <person name="Chen S."/>
            <person name="Zhou L."/>
            <person name="Zhou L."/>
            <person name="Ni X."/>
            <person name="Tian J."/>
            <person name="Zhou Y."/>
            <person name="Sheng Y."/>
            <person name="Liu T."/>
            <person name="Pan Y."/>
            <person name="Xia L."/>
            <person name="Li J."/>
            <person name="Zhao F."/>
            <person name="Cao W."/>
        </authorList>
    </citation>
    <scope>NUCLEOTIDE SEQUENCE</scope>
    <source>
        <strain evidence="1">Rsan-2018</strain>
        <tissue evidence="1">Larvae</tissue>
    </source>
</reference>
<protein>
    <submittedName>
        <fullName evidence="1">Uncharacterized protein</fullName>
    </submittedName>
</protein>
<comment type="caution">
    <text evidence="1">The sequence shown here is derived from an EMBL/GenBank/DDBJ whole genome shotgun (WGS) entry which is preliminary data.</text>
</comment>